<dbReference type="InterPro" id="IPR035906">
    <property type="entry name" value="MetI-like_sf"/>
</dbReference>
<name>A0A6A0BCH4_9LACT</name>
<gene>
    <name evidence="8" type="ORF">Hs30E_06750</name>
</gene>
<evidence type="ECO:0000256" key="3">
    <source>
        <dbReference type="ARBA" id="ARBA00022692"/>
    </source>
</evidence>
<evidence type="ECO:0000256" key="6">
    <source>
        <dbReference type="RuleBase" id="RU363032"/>
    </source>
</evidence>
<keyword evidence="4 6" id="KW-1133">Transmembrane helix</keyword>
<comment type="similarity">
    <text evidence="6">Belongs to the binding-protein-dependent transport system permease family.</text>
</comment>
<evidence type="ECO:0000259" key="7">
    <source>
        <dbReference type="PROSITE" id="PS50928"/>
    </source>
</evidence>
<dbReference type="GO" id="GO:0005886">
    <property type="term" value="C:plasma membrane"/>
    <property type="evidence" value="ECO:0007669"/>
    <property type="project" value="UniProtKB-SubCell"/>
</dbReference>
<organism evidence="8 9">
    <name type="scientific">Pseudolactococcus hodotermopsidis</name>
    <dbReference type="NCBI Taxonomy" id="2709157"/>
    <lineage>
        <taxon>Bacteria</taxon>
        <taxon>Bacillati</taxon>
        <taxon>Bacillota</taxon>
        <taxon>Bacilli</taxon>
        <taxon>Lactobacillales</taxon>
        <taxon>Streptococcaceae</taxon>
        <taxon>Pseudolactococcus</taxon>
    </lineage>
</organism>
<accession>A0A6A0BCH4</accession>
<dbReference type="GO" id="GO:0055085">
    <property type="term" value="P:transmembrane transport"/>
    <property type="evidence" value="ECO:0007669"/>
    <property type="project" value="InterPro"/>
</dbReference>
<evidence type="ECO:0000256" key="4">
    <source>
        <dbReference type="ARBA" id="ARBA00022989"/>
    </source>
</evidence>
<comment type="subcellular location">
    <subcellularLocation>
        <location evidence="6">Cell membrane</location>
        <topology evidence="6">Multi-pass membrane protein</topology>
    </subcellularLocation>
    <subcellularLocation>
        <location evidence="1">Membrane</location>
        <topology evidence="1">Multi-pass membrane protein</topology>
    </subcellularLocation>
</comment>
<keyword evidence="2 6" id="KW-0813">Transport</keyword>
<reference evidence="8 9" key="1">
    <citation type="submission" date="2020-02" db="EMBL/GenBank/DDBJ databases">
        <title>Draft genome sequence of Lactococcus sp. Hs30E4-3.</title>
        <authorList>
            <person name="Noda S."/>
            <person name="Yuki M."/>
            <person name="Ohkuma M."/>
        </authorList>
    </citation>
    <scope>NUCLEOTIDE SEQUENCE [LARGE SCALE GENOMIC DNA]</scope>
    <source>
        <strain evidence="8 9">Hs30E4-3</strain>
    </source>
</reference>
<feature type="transmembrane region" description="Helical" evidence="6">
    <location>
        <begin position="242"/>
        <end position="268"/>
    </location>
</feature>
<dbReference type="Proteomes" id="UP000480303">
    <property type="component" value="Unassembled WGS sequence"/>
</dbReference>
<evidence type="ECO:0000256" key="2">
    <source>
        <dbReference type="ARBA" id="ARBA00022448"/>
    </source>
</evidence>
<evidence type="ECO:0000313" key="8">
    <source>
        <dbReference type="EMBL" id="GFH42124.1"/>
    </source>
</evidence>
<feature type="domain" description="ABC transmembrane type-1" evidence="7">
    <location>
        <begin position="95"/>
        <end position="307"/>
    </location>
</feature>
<feature type="transmembrane region" description="Helical" evidence="6">
    <location>
        <begin position="142"/>
        <end position="162"/>
    </location>
</feature>
<evidence type="ECO:0000256" key="5">
    <source>
        <dbReference type="ARBA" id="ARBA00023136"/>
    </source>
</evidence>
<dbReference type="SUPFAM" id="SSF161098">
    <property type="entry name" value="MetI-like"/>
    <property type="match status" value="1"/>
</dbReference>
<evidence type="ECO:0000256" key="1">
    <source>
        <dbReference type="ARBA" id="ARBA00004141"/>
    </source>
</evidence>
<comment type="caution">
    <text evidence="8">The sequence shown here is derived from an EMBL/GenBank/DDBJ whole genome shotgun (WGS) entry which is preliminary data.</text>
</comment>
<dbReference type="InterPro" id="IPR000515">
    <property type="entry name" value="MetI-like"/>
</dbReference>
<dbReference type="EMBL" id="BLLI01000013">
    <property type="protein sequence ID" value="GFH42124.1"/>
    <property type="molecule type" value="Genomic_DNA"/>
</dbReference>
<dbReference type="Pfam" id="PF00528">
    <property type="entry name" value="BPD_transp_1"/>
    <property type="match status" value="1"/>
</dbReference>
<dbReference type="PANTHER" id="PTHR43376">
    <property type="entry name" value="OLIGOPEPTIDE TRANSPORT SYSTEM PERMEASE PROTEIN"/>
    <property type="match status" value="1"/>
</dbReference>
<dbReference type="Gene3D" id="1.10.3720.10">
    <property type="entry name" value="MetI-like"/>
    <property type="match status" value="1"/>
</dbReference>
<feature type="transmembrane region" description="Helical" evidence="6">
    <location>
        <begin position="7"/>
        <end position="26"/>
    </location>
</feature>
<feature type="transmembrane region" description="Helical" evidence="6">
    <location>
        <begin position="185"/>
        <end position="207"/>
    </location>
</feature>
<feature type="transmembrane region" description="Helical" evidence="6">
    <location>
        <begin position="288"/>
        <end position="311"/>
    </location>
</feature>
<dbReference type="CDD" id="cd06261">
    <property type="entry name" value="TM_PBP2"/>
    <property type="match status" value="1"/>
</dbReference>
<keyword evidence="3 6" id="KW-0812">Transmembrane</keyword>
<dbReference type="AlphaFoldDB" id="A0A6A0BCH4"/>
<keyword evidence="9" id="KW-1185">Reference proteome</keyword>
<dbReference type="GO" id="GO:0015833">
    <property type="term" value="P:peptide transport"/>
    <property type="evidence" value="ECO:0007669"/>
    <property type="project" value="UniProtKB-KW"/>
</dbReference>
<dbReference type="PROSITE" id="PS50928">
    <property type="entry name" value="ABC_TM1"/>
    <property type="match status" value="1"/>
</dbReference>
<evidence type="ECO:0000313" key="9">
    <source>
        <dbReference type="Proteomes" id="UP000480303"/>
    </source>
</evidence>
<feature type="transmembrane region" description="Helical" evidence="6">
    <location>
        <begin position="97"/>
        <end position="121"/>
    </location>
</feature>
<sequence length="326" mass="37225">MKQTIRFYLIIFASLIVLLFLLPRLLPGGPLDFILGRGDGPTMTAAQQAKLMSYYNLDKSIWQQFLIYLRHLVQFKFGVSYLYQQPVIQLILTRLPYTLAVVGISIFFSFFIGVLLGLFVADKKETLRSKGIFIGMLTLSSLPEYLIGLLLVIPFCILLKWLPMSGAQTSFLENASIWSQIKDRLIHGILPVLALTLANVPSIFLIVRNQAREILKQPYIEFAEMKGLKHHRIIYRHVFRNILLPIFTLMMQRIAIILTGAIFVETLFSYPGIGLLLQESILSRDYPLMQGLFLIFALVILSINLLTDLYYPKLDPRIGGKNVEKI</sequence>
<proteinExistence type="inferred from homology"/>
<protein>
    <submittedName>
        <fullName evidence="8">ABC transporter permease</fullName>
    </submittedName>
</protein>
<dbReference type="PANTHER" id="PTHR43376:SF1">
    <property type="entry name" value="OLIGOPEPTIDE TRANSPORT SYSTEM PERMEASE PROTEIN"/>
    <property type="match status" value="1"/>
</dbReference>
<keyword evidence="5 6" id="KW-0472">Membrane</keyword>
<dbReference type="GO" id="GO:0015031">
    <property type="term" value="P:protein transport"/>
    <property type="evidence" value="ECO:0007669"/>
    <property type="project" value="UniProtKB-KW"/>
</dbReference>